<sequence>MPTIGISVGVACRPDALPAPPHYLHVMVDYPKIETPFRRAARRLVTPAARRFEPDSWSDALASCADAGDDDHALLAAALWTAREMRALEASLPEPFPGMSSTQAVMLGVAASNLEQLKAQQAVRDRQRSLETDDMVSFDYFSHLPYANVDGQELSQSDFGEAGIEALVSWLFDARSLEAPDARDVPGDQVIGVVGSALRYYSLRAVLKNQFDKALHLGARLETGEVDAWQPRDPALARLQHAWQARAETDVITAALEVRDEWPRLTPMERRARLPRRSVIAARATPRGSRLVVGRRECLSNRPPFAAIARRTLERSYLACFLDQDMPLAPGLTASLLADAWWVIGDAGRQLLKLPKKMPGFRTSSGWAAAVRRHELVGTLARVLGVREETADAIIAFLTFHVASGDAFGPVDPGARPGRSPRKGDRGLWAFPLVAVPQEEVLFIPITVFEIGAMLYRVEAWLERGGIDDDALEHRGDVFEADLRRRCAEVVRGNPAFRTARVAEREVERSTVFPHQVDLLFRLGDRVFVGEVKCFLTPADPHQWDRFYRQKLPDAARQARMRAEELGWRPDVVAEALGIDEAEAASMGVHPLVVLNIGAGFSLRVDGCRVVHSDFLLSYLRGPVMEAGAAVKAGKRVVTRVERLYENEREASDRFDAAMADPWPLRRFLDRLGWEETQYPKPSGGRFTIGSPARGNLTREEAGGYQAILAELGVGGSAD</sequence>
<organism evidence="1 2">
    <name type="scientific">Sphingomonas jinjuensis</name>
    <dbReference type="NCBI Taxonomy" id="535907"/>
    <lineage>
        <taxon>Bacteria</taxon>
        <taxon>Pseudomonadati</taxon>
        <taxon>Pseudomonadota</taxon>
        <taxon>Alphaproteobacteria</taxon>
        <taxon>Sphingomonadales</taxon>
        <taxon>Sphingomonadaceae</taxon>
        <taxon>Sphingomonas</taxon>
    </lineage>
</organism>
<reference evidence="1 2" key="1">
    <citation type="submission" date="2020-08" db="EMBL/GenBank/DDBJ databases">
        <title>Genomic Encyclopedia of Type Strains, Phase IV (KMG-IV): sequencing the most valuable type-strain genomes for metagenomic binning, comparative biology and taxonomic classification.</title>
        <authorList>
            <person name="Goeker M."/>
        </authorList>
    </citation>
    <scope>NUCLEOTIDE SEQUENCE [LARGE SCALE GENOMIC DNA]</scope>
    <source>
        <strain evidence="1 2">YC6723</strain>
    </source>
</reference>
<keyword evidence="2" id="KW-1185">Reference proteome</keyword>
<name>A0A840FHA1_9SPHN</name>
<comment type="caution">
    <text evidence="1">The sequence shown here is derived from an EMBL/GenBank/DDBJ whole genome shotgun (WGS) entry which is preliminary data.</text>
</comment>
<dbReference type="AlphaFoldDB" id="A0A840FHA1"/>
<dbReference type="EMBL" id="JACIEV010000009">
    <property type="protein sequence ID" value="MBB4155057.1"/>
    <property type="molecule type" value="Genomic_DNA"/>
</dbReference>
<accession>A0A840FHA1</accession>
<evidence type="ECO:0000313" key="1">
    <source>
        <dbReference type="EMBL" id="MBB4155057.1"/>
    </source>
</evidence>
<proteinExistence type="predicted"/>
<dbReference type="Proteomes" id="UP000529795">
    <property type="component" value="Unassembled WGS sequence"/>
</dbReference>
<evidence type="ECO:0008006" key="3">
    <source>
        <dbReference type="Google" id="ProtNLM"/>
    </source>
</evidence>
<protein>
    <recommendedName>
        <fullName evidence="3">NERD domain-containing protein</fullName>
    </recommendedName>
</protein>
<evidence type="ECO:0000313" key="2">
    <source>
        <dbReference type="Proteomes" id="UP000529795"/>
    </source>
</evidence>
<gene>
    <name evidence="1" type="ORF">GGQ80_002974</name>
</gene>